<evidence type="ECO:0000256" key="4">
    <source>
        <dbReference type="ARBA" id="ARBA00039045"/>
    </source>
</evidence>
<feature type="active site" description="Proton acceptor" evidence="5">
    <location>
        <position position="48"/>
    </location>
</feature>
<gene>
    <name evidence="7" type="ORF">TARUN_4582</name>
</gene>
<dbReference type="Gene3D" id="3.60.110.10">
    <property type="entry name" value="Carbon-nitrogen hydrolase"/>
    <property type="match status" value="1"/>
</dbReference>
<dbReference type="PANTHER" id="PTHR46044">
    <property type="entry name" value="NITRILASE"/>
    <property type="match status" value="1"/>
</dbReference>
<dbReference type="PROSITE" id="PS00920">
    <property type="entry name" value="NITRIL_CHT_1"/>
    <property type="match status" value="1"/>
</dbReference>
<dbReference type="PROSITE" id="PS50263">
    <property type="entry name" value="CN_HYDROLASE"/>
    <property type="match status" value="1"/>
</dbReference>
<dbReference type="AlphaFoldDB" id="A0A395NNJ0"/>
<dbReference type="Pfam" id="PF00795">
    <property type="entry name" value="CN_hydrolase"/>
    <property type="match status" value="1"/>
</dbReference>
<dbReference type="SUPFAM" id="SSF56317">
    <property type="entry name" value="Carbon-nitrogen hydrolase"/>
    <property type="match status" value="1"/>
</dbReference>
<dbReference type="InterPro" id="IPR036526">
    <property type="entry name" value="C-N_Hydrolase_sf"/>
</dbReference>
<dbReference type="InterPro" id="IPR003010">
    <property type="entry name" value="C-N_Hydrolase"/>
</dbReference>
<dbReference type="STRING" id="490622.A0A395NNJ0"/>
<dbReference type="PANTHER" id="PTHR46044:SF14">
    <property type="entry name" value="ARYLACETONITRILASE"/>
    <property type="match status" value="1"/>
</dbReference>
<dbReference type="GO" id="GO:0016836">
    <property type="term" value="F:hydro-lyase activity"/>
    <property type="evidence" value="ECO:0007669"/>
    <property type="project" value="UniProtKB-ARBA"/>
</dbReference>
<sequence length="279" mass="30355">MTSTSRIVRAAAVQAEPVWFDLKATVAKTCSLIREAASNGAQVVSFPEAFVPGYPAWIWVRAMDFEMNIRYADNSLSIDSEEMKQLQSCAAENNIVVCLGYSERKGNSLYIGQCTIDNNGELVMSRQKLKPVHIERTLFGDGNGPSLNNVATTGIGRVGQLSCAEVAVASFSSVYSMQAQCFTLHSTAVISQPSIERLGVEQTPLFNRPGGGNARIYGPDGRLLTKDLPPSEEGMVYADLDMSLIIKEKGFLDNCGHAGKPELLWLGRNVSEQEPVRST</sequence>
<accession>A0A395NNJ0</accession>
<keyword evidence="8" id="KW-1185">Reference proteome</keyword>
<evidence type="ECO:0000259" key="6">
    <source>
        <dbReference type="PROSITE" id="PS50263"/>
    </source>
</evidence>
<proteinExistence type="inferred from homology"/>
<dbReference type="GO" id="GO:0000257">
    <property type="term" value="F:nitrilase activity"/>
    <property type="evidence" value="ECO:0007669"/>
    <property type="project" value="UniProtKB-EC"/>
</dbReference>
<dbReference type="CDD" id="cd07564">
    <property type="entry name" value="nitrilases_CHs"/>
    <property type="match status" value="1"/>
</dbReference>
<feature type="domain" description="CN hydrolase" evidence="6">
    <location>
        <begin position="8"/>
        <end position="242"/>
    </location>
</feature>
<dbReference type="Proteomes" id="UP000266272">
    <property type="component" value="Unassembled WGS sequence"/>
</dbReference>
<evidence type="ECO:0000256" key="1">
    <source>
        <dbReference type="ARBA" id="ARBA00008129"/>
    </source>
</evidence>
<evidence type="ECO:0000256" key="3">
    <source>
        <dbReference type="ARBA" id="ARBA00036406"/>
    </source>
</evidence>
<comment type="similarity">
    <text evidence="1">Belongs to the carbon-nitrogen hydrolase superfamily. Nitrilase family.</text>
</comment>
<evidence type="ECO:0000256" key="2">
    <source>
        <dbReference type="ARBA" id="ARBA00022801"/>
    </source>
</evidence>
<organism evidence="7 8">
    <name type="scientific">Trichoderma arundinaceum</name>
    <dbReference type="NCBI Taxonomy" id="490622"/>
    <lineage>
        <taxon>Eukaryota</taxon>
        <taxon>Fungi</taxon>
        <taxon>Dikarya</taxon>
        <taxon>Ascomycota</taxon>
        <taxon>Pezizomycotina</taxon>
        <taxon>Sordariomycetes</taxon>
        <taxon>Hypocreomycetidae</taxon>
        <taxon>Hypocreales</taxon>
        <taxon>Hypocreaceae</taxon>
        <taxon>Trichoderma</taxon>
    </lineage>
</organism>
<keyword evidence="2" id="KW-0378">Hydrolase</keyword>
<evidence type="ECO:0000256" key="5">
    <source>
        <dbReference type="PROSITE-ProRule" id="PRU10139"/>
    </source>
</evidence>
<dbReference type="InterPro" id="IPR044149">
    <property type="entry name" value="Nitrilases_CHs"/>
</dbReference>
<evidence type="ECO:0000313" key="8">
    <source>
        <dbReference type="Proteomes" id="UP000266272"/>
    </source>
</evidence>
<name>A0A395NNJ0_TRIAR</name>
<dbReference type="EC" id="3.5.5.1" evidence="4"/>
<dbReference type="OrthoDB" id="10250282at2759"/>
<comment type="caution">
    <text evidence="7">The sequence shown here is derived from an EMBL/GenBank/DDBJ whole genome shotgun (WGS) entry which is preliminary data.</text>
</comment>
<comment type="catalytic activity">
    <reaction evidence="3">
        <text>a nitrile + 2 H2O = a carboxylate + NH4(+)</text>
        <dbReference type="Rhea" id="RHEA:21724"/>
        <dbReference type="ChEBI" id="CHEBI:15377"/>
        <dbReference type="ChEBI" id="CHEBI:18379"/>
        <dbReference type="ChEBI" id="CHEBI:28938"/>
        <dbReference type="ChEBI" id="CHEBI:29067"/>
        <dbReference type="EC" id="3.5.5.1"/>
    </reaction>
</comment>
<protein>
    <recommendedName>
        <fullName evidence="4">nitrilase</fullName>
        <ecNumber evidence="4">3.5.5.1</ecNumber>
    </recommendedName>
</protein>
<reference evidence="7 8" key="1">
    <citation type="journal article" date="2018" name="PLoS Pathog.">
        <title>Evolution of structural diversity of trichothecenes, a family of toxins produced by plant pathogenic and entomopathogenic fungi.</title>
        <authorList>
            <person name="Proctor R.H."/>
            <person name="McCormick S.P."/>
            <person name="Kim H.S."/>
            <person name="Cardoza R.E."/>
            <person name="Stanley A.M."/>
            <person name="Lindo L."/>
            <person name="Kelly A."/>
            <person name="Brown D.W."/>
            <person name="Lee T."/>
            <person name="Vaughan M.M."/>
            <person name="Alexander N.J."/>
            <person name="Busman M."/>
            <person name="Gutierrez S."/>
        </authorList>
    </citation>
    <scope>NUCLEOTIDE SEQUENCE [LARGE SCALE GENOMIC DNA]</scope>
    <source>
        <strain evidence="7 8">IBT 40837</strain>
    </source>
</reference>
<dbReference type="EMBL" id="PXOA01000266">
    <property type="protein sequence ID" value="RFU77652.1"/>
    <property type="molecule type" value="Genomic_DNA"/>
</dbReference>
<evidence type="ECO:0000313" key="7">
    <source>
        <dbReference type="EMBL" id="RFU77652.1"/>
    </source>
</evidence>
<dbReference type="InterPro" id="IPR000132">
    <property type="entry name" value="Nitrilase/CN_hydratase_CS"/>
</dbReference>